<keyword evidence="6" id="KW-0408">Iron</keyword>
<evidence type="ECO:0000256" key="7">
    <source>
        <dbReference type="ARBA" id="ARBA00023014"/>
    </source>
</evidence>
<dbReference type="eggNOG" id="COG1018">
    <property type="taxonomic scope" value="Bacteria"/>
</dbReference>
<keyword evidence="5" id="KW-0560">Oxidoreductase</keyword>
<dbReference type="PROSITE" id="PS00197">
    <property type="entry name" value="2FE2S_FER_1"/>
    <property type="match status" value="1"/>
</dbReference>
<dbReference type="Pfam" id="PF00111">
    <property type="entry name" value="Fer2"/>
    <property type="match status" value="1"/>
</dbReference>
<dbReference type="CDD" id="cd06185">
    <property type="entry name" value="PDR_like"/>
    <property type="match status" value="1"/>
</dbReference>
<feature type="domain" description="FAD-binding FR-type" evidence="9">
    <location>
        <begin position="6"/>
        <end position="108"/>
    </location>
</feature>
<dbReference type="InterPro" id="IPR050415">
    <property type="entry name" value="MRET"/>
</dbReference>
<dbReference type="InterPro" id="IPR036010">
    <property type="entry name" value="2Fe-2S_ferredoxin-like_sf"/>
</dbReference>
<dbReference type="InterPro" id="IPR017927">
    <property type="entry name" value="FAD-bd_FR_type"/>
</dbReference>
<dbReference type="SUPFAM" id="SSF63380">
    <property type="entry name" value="Riboflavin synthase domain-like"/>
    <property type="match status" value="1"/>
</dbReference>
<dbReference type="Gene3D" id="3.40.50.80">
    <property type="entry name" value="Nucleotide-binding domain of ferredoxin-NADP reductase (FNR) module"/>
    <property type="match status" value="1"/>
</dbReference>
<comment type="cofactor">
    <cofactor evidence="1">
        <name>FAD</name>
        <dbReference type="ChEBI" id="CHEBI:57692"/>
    </cofactor>
</comment>
<dbReference type="InterPro" id="IPR017938">
    <property type="entry name" value="Riboflavin_synthase-like_b-brl"/>
</dbReference>
<dbReference type="GO" id="GO:0051537">
    <property type="term" value="F:2 iron, 2 sulfur cluster binding"/>
    <property type="evidence" value="ECO:0007669"/>
    <property type="project" value="UniProtKB-KW"/>
</dbReference>
<dbReference type="InterPro" id="IPR006058">
    <property type="entry name" value="2Fe2S_fd_BS"/>
</dbReference>
<dbReference type="GO" id="GO:0016491">
    <property type="term" value="F:oxidoreductase activity"/>
    <property type="evidence" value="ECO:0007669"/>
    <property type="project" value="UniProtKB-KW"/>
</dbReference>
<proteinExistence type="predicted"/>
<feature type="domain" description="2Fe-2S ferredoxin-type" evidence="8">
    <location>
        <begin position="232"/>
        <end position="317"/>
    </location>
</feature>
<dbReference type="AlphaFoldDB" id="H6MXK1"/>
<keyword evidence="4" id="KW-0479">Metal-binding</keyword>
<evidence type="ECO:0000256" key="4">
    <source>
        <dbReference type="ARBA" id="ARBA00022723"/>
    </source>
</evidence>
<dbReference type="InterPro" id="IPR001041">
    <property type="entry name" value="2Fe-2S_ferredoxin-type"/>
</dbReference>
<dbReference type="PANTHER" id="PTHR47354">
    <property type="entry name" value="NADH OXIDOREDUCTASE HCR"/>
    <property type="match status" value="1"/>
</dbReference>
<organism evidence="10 11">
    <name type="scientific">Gordonia polyisoprenivorans (strain DSM 44266 / VH2)</name>
    <dbReference type="NCBI Taxonomy" id="1112204"/>
    <lineage>
        <taxon>Bacteria</taxon>
        <taxon>Bacillati</taxon>
        <taxon>Actinomycetota</taxon>
        <taxon>Actinomycetes</taxon>
        <taxon>Mycobacteriales</taxon>
        <taxon>Gordoniaceae</taxon>
        <taxon>Gordonia</taxon>
    </lineage>
</organism>
<keyword evidence="11" id="KW-1185">Reference proteome</keyword>
<accession>H6MXK1</accession>
<keyword evidence="2" id="KW-0285">Flavoprotein</keyword>
<evidence type="ECO:0000256" key="1">
    <source>
        <dbReference type="ARBA" id="ARBA00001974"/>
    </source>
</evidence>
<evidence type="ECO:0000256" key="5">
    <source>
        <dbReference type="ARBA" id="ARBA00023002"/>
    </source>
</evidence>
<dbReference type="GO" id="GO:0046872">
    <property type="term" value="F:metal ion binding"/>
    <property type="evidence" value="ECO:0007669"/>
    <property type="project" value="UniProtKB-KW"/>
</dbReference>
<dbReference type="STRING" id="1112204.GPOL_c45250"/>
<dbReference type="HOGENOM" id="CLU_003827_17_0_11"/>
<evidence type="ECO:0000259" key="8">
    <source>
        <dbReference type="PROSITE" id="PS51085"/>
    </source>
</evidence>
<evidence type="ECO:0000313" key="10">
    <source>
        <dbReference type="EMBL" id="AFA75526.1"/>
    </source>
</evidence>
<dbReference type="Gene3D" id="3.10.20.30">
    <property type="match status" value="1"/>
</dbReference>
<dbReference type="Proteomes" id="UP000009154">
    <property type="component" value="Chromosome"/>
</dbReference>
<dbReference type="Gene3D" id="2.40.30.10">
    <property type="entry name" value="Translation factors"/>
    <property type="match status" value="1"/>
</dbReference>
<dbReference type="SUPFAM" id="SSF52343">
    <property type="entry name" value="Ferredoxin reductase-like, C-terminal NADP-linked domain"/>
    <property type="match status" value="1"/>
</dbReference>
<dbReference type="InterPro" id="IPR012675">
    <property type="entry name" value="Beta-grasp_dom_sf"/>
</dbReference>
<dbReference type="InterPro" id="IPR039261">
    <property type="entry name" value="FNR_nucleotide-bd"/>
</dbReference>
<reference evidence="10 11" key="1">
    <citation type="journal article" date="2012" name="Appl. Environ. Microbiol.">
        <title>Involvement of two latex-clearing proteins during rubber degradation and insights into the subsequent degradation pathway revealed by the genome sequence of Gordonia polyisoprenivorans strain VH2.</title>
        <authorList>
            <person name="Hiessl S."/>
            <person name="Schuldes J."/>
            <person name="Thurmer A."/>
            <person name="Halbsguth T."/>
            <person name="Broker D."/>
            <person name="Angelov A."/>
            <person name="Liebl W."/>
            <person name="Daniel R."/>
            <person name="Steinbuchel A."/>
        </authorList>
    </citation>
    <scope>NUCLEOTIDE SEQUENCE [LARGE SCALE GENOMIC DNA]</scope>
    <source>
        <strain evidence="11">DSM 44266 / VH2</strain>
    </source>
</reference>
<dbReference type="PROSITE" id="PS51384">
    <property type="entry name" value="FAD_FR"/>
    <property type="match status" value="1"/>
</dbReference>
<sequence length="317" mass="33849">MAAAAADGLVMTVVAGTPVADGVVELTLAESHGHRLPDWSPGSHIDVVLPGDIIRQYSLCGDRWDPFHYRIAVLREPLSRGGSRYIHDQLAIGDALPIGGPRNNFALVPAERYLFVAGGIGITPILPMCRQADLLGIDWTLIYVGRSRRTMAYLDELADDPRVRVHATDEGPGPDLAAELDAVGAGTAVYCCGPAELTSAVVDAGATLPVGTVRVEHFVPKELSAPVRSRSFEVELRRSGQTVTVPPDRSILEAVSDAGVAVLSSCRQGTCGTCDTGVLDGRPDHRDSLLTDSEREHNDCMFICVSRSCTDTLVLDL</sequence>
<evidence type="ECO:0000313" key="11">
    <source>
        <dbReference type="Proteomes" id="UP000009154"/>
    </source>
</evidence>
<dbReference type="PRINTS" id="PR00409">
    <property type="entry name" value="PHDIOXRDTASE"/>
</dbReference>
<dbReference type="SUPFAM" id="SSF54292">
    <property type="entry name" value="2Fe-2S ferredoxin-like"/>
    <property type="match status" value="1"/>
</dbReference>
<keyword evidence="7" id="KW-0411">Iron-sulfur</keyword>
<name>H6MXK1_GORPV</name>
<evidence type="ECO:0000259" key="9">
    <source>
        <dbReference type="PROSITE" id="PS51384"/>
    </source>
</evidence>
<evidence type="ECO:0000256" key="6">
    <source>
        <dbReference type="ARBA" id="ARBA00023004"/>
    </source>
</evidence>
<keyword evidence="3" id="KW-0001">2Fe-2S</keyword>
<protein>
    <submittedName>
        <fullName evidence="10">Putative ferredoxin</fullName>
    </submittedName>
</protein>
<dbReference type="KEGG" id="gpo:GPOL_c45250"/>
<dbReference type="PANTHER" id="PTHR47354:SF1">
    <property type="entry name" value="CARNITINE MONOOXYGENASE REDUCTASE SUBUNIT"/>
    <property type="match status" value="1"/>
</dbReference>
<dbReference type="PROSITE" id="PS51085">
    <property type="entry name" value="2FE2S_FER_2"/>
    <property type="match status" value="1"/>
</dbReference>
<gene>
    <name evidence="10" type="ordered locus">GPOL_c45250</name>
</gene>
<evidence type="ECO:0000256" key="3">
    <source>
        <dbReference type="ARBA" id="ARBA00022714"/>
    </source>
</evidence>
<dbReference type="EMBL" id="CP003119">
    <property type="protein sequence ID" value="AFA75526.1"/>
    <property type="molecule type" value="Genomic_DNA"/>
</dbReference>
<dbReference type="CDD" id="cd00207">
    <property type="entry name" value="fer2"/>
    <property type="match status" value="1"/>
</dbReference>
<evidence type="ECO:0000256" key="2">
    <source>
        <dbReference type="ARBA" id="ARBA00022630"/>
    </source>
</evidence>